<dbReference type="OrthoDB" id="9802097at2"/>
<dbReference type="GO" id="GO:0005829">
    <property type="term" value="C:cytosol"/>
    <property type="evidence" value="ECO:0007669"/>
    <property type="project" value="TreeGrafter"/>
</dbReference>
<dbReference type="GO" id="GO:0042803">
    <property type="term" value="F:protein homodimerization activity"/>
    <property type="evidence" value="ECO:0007669"/>
    <property type="project" value="UniProtKB-ARBA"/>
</dbReference>
<dbReference type="Gene3D" id="3.40.50.300">
    <property type="entry name" value="P-loop containing nucleotide triphosphate hydrolases"/>
    <property type="match status" value="1"/>
</dbReference>
<comment type="subcellular location">
    <subcellularLocation>
        <location evidence="8">Cytoplasm</location>
    </subcellularLocation>
</comment>
<feature type="binding site" evidence="8">
    <location>
        <position position="52"/>
    </location>
    <ligand>
        <name>ATP</name>
        <dbReference type="ChEBI" id="CHEBI:30616"/>
    </ligand>
</feature>
<keyword evidence="2 8" id="KW-0436">Ligase</keyword>
<evidence type="ECO:0000256" key="6">
    <source>
        <dbReference type="ARBA" id="ARBA00022840"/>
    </source>
</evidence>
<evidence type="ECO:0000256" key="5">
    <source>
        <dbReference type="ARBA" id="ARBA00022756"/>
    </source>
</evidence>
<reference evidence="9 10" key="1">
    <citation type="journal article" date="2014" name="ISME J.">
        <title>Candidatus Competibacter-lineage genomes retrieved from metagenomes reveal functional metabolic diversity.</title>
        <authorList>
            <person name="McIlroy S.J."/>
            <person name="Albertsen M."/>
            <person name="Andresen E.K."/>
            <person name="Saunders A.M."/>
            <person name="Kristiansen R."/>
            <person name="Stokholm-Bjerregaard M."/>
            <person name="Nielsen K.L."/>
            <person name="Nielsen P.H."/>
        </authorList>
    </citation>
    <scope>NUCLEOTIDE SEQUENCE [LARGE SCALE GENOMIC DNA]</scope>
    <source>
        <strain evidence="9 10">Run_B_J11</strain>
    </source>
</reference>
<evidence type="ECO:0000256" key="1">
    <source>
        <dbReference type="ARBA" id="ARBA00022490"/>
    </source>
</evidence>
<keyword evidence="6 8" id="KW-0067">ATP-binding</keyword>
<evidence type="ECO:0000256" key="7">
    <source>
        <dbReference type="ARBA" id="ARBA00022842"/>
    </source>
</evidence>
<feature type="binding site" evidence="8">
    <location>
        <begin position="202"/>
        <end position="204"/>
    </location>
    <ligand>
        <name>ATP</name>
        <dbReference type="ChEBI" id="CHEBI:30616"/>
    </ligand>
</feature>
<evidence type="ECO:0000256" key="8">
    <source>
        <dbReference type="HAMAP-Rule" id="MF_00336"/>
    </source>
</evidence>
<keyword evidence="10" id="KW-1185">Reference proteome</keyword>
<feature type="binding site" evidence="8">
    <location>
        <begin position="13"/>
        <end position="18"/>
    </location>
    <ligand>
        <name>ATP</name>
        <dbReference type="ChEBI" id="CHEBI:30616"/>
    </ligand>
</feature>
<dbReference type="SUPFAM" id="SSF52540">
    <property type="entry name" value="P-loop containing nucleoside triphosphate hydrolases"/>
    <property type="match status" value="1"/>
</dbReference>
<feature type="binding site" evidence="8">
    <location>
        <position position="52"/>
    </location>
    <ligand>
        <name>Mg(2+)</name>
        <dbReference type="ChEBI" id="CHEBI:18420"/>
    </ligand>
</feature>
<dbReference type="Proteomes" id="UP000019184">
    <property type="component" value="Unassembled WGS sequence"/>
</dbReference>
<evidence type="ECO:0000313" key="10">
    <source>
        <dbReference type="Proteomes" id="UP000019184"/>
    </source>
</evidence>
<dbReference type="UniPathway" id="UPA00078">
    <property type="reaction ID" value="UER00161"/>
</dbReference>
<dbReference type="Pfam" id="PF13500">
    <property type="entry name" value="AAA_26"/>
    <property type="match status" value="1"/>
</dbReference>
<feature type="binding site" evidence="8">
    <location>
        <begin position="113"/>
        <end position="116"/>
    </location>
    <ligand>
        <name>ATP</name>
        <dbReference type="ChEBI" id="CHEBI:30616"/>
    </ligand>
</feature>
<comment type="caution">
    <text evidence="8">Lacks conserved residue(s) required for the propagation of feature annotation.</text>
</comment>
<dbReference type="AlphaFoldDB" id="A0A7U7GDH5"/>
<dbReference type="EMBL" id="CBTK010000257">
    <property type="protein sequence ID" value="CDH46347.1"/>
    <property type="molecule type" value="Genomic_DNA"/>
</dbReference>
<dbReference type="EC" id="6.3.3.3" evidence="8"/>
<comment type="similarity">
    <text evidence="8">Belongs to the dethiobiotin synthetase family.</text>
</comment>
<dbReference type="GO" id="GO:0009102">
    <property type="term" value="P:biotin biosynthetic process"/>
    <property type="evidence" value="ECO:0007669"/>
    <property type="project" value="UniProtKB-UniRule"/>
</dbReference>
<keyword evidence="5 8" id="KW-0093">Biotin biosynthesis</keyword>
<keyword evidence="3 8" id="KW-0479">Metal-binding</keyword>
<comment type="caution">
    <text evidence="9">The sequence shown here is derived from an EMBL/GenBank/DDBJ whole genome shotgun (WGS) entry which is preliminary data.</text>
</comment>
<feature type="binding site" evidence="8">
    <location>
        <position position="113"/>
    </location>
    <ligand>
        <name>Mg(2+)</name>
        <dbReference type="ChEBI" id="CHEBI:18420"/>
    </ligand>
</feature>
<keyword evidence="4 8" id="KW-0547">Nucleotide-binding</keyword>
<dbReference type="GO" id="GO:0005524">
    <property type="term" value="F:ATP binding"/>
    <property type="evidence" value="ECO:0007669"/>
    <property type="project" value="UniProtKB-UniRule"/>
</dbReference>
<dbReference type="RefSeq" id="WP_034435008.1">
    <property type="nucleotide sequence ID" value="NZ_CBTK010000257.1"/>
</dbReference>
<evidence type="ECO:0000313" key="9">
    <source>
        <dbReference type="EMBL" id="CDH46347.1"/>
    </source>
</evidence>
<dbReference type="GO" id="GO:0000287">
    <property type="term" value="F:magnesium ion binding"/>
    <property type="evidence" value="ECO:0007669"/>
    <property type="project" value="UniProtKB-UniRule"/>
</dbReference>
<sequence length="226" mass="24039">MRTACFVTGTDTGVGKTHITCALLYATRQRGWTAVGMKPIAAGVEADGRNEDVTRLLAASSIQPPISLINPFLYDPPIAPHIAAQEAGRPIDLAVIQQAFARLQTWVDVVWVEGVGGFRVPLDAQHDTADLTQCLALPVVLVVGMRLGCLNHALLTAEAIEQRGLSLAGWVANQIDPAMSRFEANLDTLRTRLNAPLLGVVPHGTTPEQAASALQLPGFCAESLGF</sequence>
<dbReference type="InterPro" id="IPR027417">
    <property type="entry name" value="P-loop_NTPase"/>
</dbReference>
<comment type="catalytic activity">
    <reaction evidence="8">
        <text>(7R,8S)-7,8-diammoniononanoate + CO2 + ATP = (4R,5S)-dethiobiotin + ADP + phosphate + 3 H(+)</text>
        <dbReference type="Rhea" id="RHEA:15805"/>
        <dbReference type="ChEBI" id="CHEBI:15378"/>
        <dbReference type="ChEBI" id="CHEBI:16526"/>
        <dbReference type="ChEBI" id="CHEBI:30616"/>
        <dbReference type="ChEBI" id="CHEBI:43474"/>
        <dbReference type="ChEBI" id="CHEBI:149469"/>
        <dbReference type="ChEBI" id="CHEBI:149473"/>
        <dbReference type="ChEBI" id="CHEBI:456216"/>
        <dbReference type="EC" id="6.3.3.3"/>
    </reaction>
</comment>
<proteinExistence type="inferred from homology"/>
<dbReference type="GO" id="GO:0004141">
    <property type="term" value="F:dethiobiotin synthase activity"/>
    <property type="evidence" value="ECO:0007669"/>
    <property type="project" value="UniProtKB-UniRule"/>
</dbReference>
<feature type="binding site" evidence="8">
    <location>
        <begin position="173"/>
        <end position="174"/>
    </location>
    <ligand>
        <name>ATP</name>
        <dbReference type="ChEBI" id="CHEBI:30616"/>
    </ligand>
</feature>
<organism evidence="9 10">
    <name type="scientific">Candidatus Contendobacter odensis Run_B_J11</name>
    <dbReference type="NCBI Taxonomy" id="1400861"/>
    <lineage>
        <taxon>Bacteria</taxon>
        <taxon>Pseudomonadati</taxon>
        <taxon>Pseudomonadota</taxon>
        <taxon>Gammaproteobacteria</taxon>
        <taxon>Candidatus Competibacteraceae</taxon>
        <taxon>Candidatus Contendibacter</taxon>
    </lineage>
</organism>
<dbReference type="FunFam" id="3.40.50.300:FF:000292">
    <property type="entry name" value="ATP-dependent dethiobiotin synthetase BioD"/>
    <property type="match status" value="1"/>
</dbReference>
<gene>
    <name evidence="8 9" type="primary">bioD</name>
    <name evidence="9" type="ORF">BN874_420060</name>
</gene>
<comment type="pathway">
    <text evidence="8">Cofactor biosynthesis; biotin biosynthesis; biotin from 7,8-diaminononanoate: step 1/2.</text>
</comment>
<comment type="function">
    <text evidence="8">Catalyzes a mechanistically unusual reaction, the ATP-dependent insertion of CO2 between the N7 and N8 nitrogen atoms of 7,8-diaminopelargonic acid (DAPA, also called 7,8-diammoniononanoate) to form a ureido ring.</text>
</comment>
<evidence type="ECO:0000256" key="2">
    <source>
        <dbReference type="ARBA" id="ARBA00022598"/>
    </source>
</evidence>
<feature type="binding site" evidence="8">
    <location>
        <position position="209"/>
    </location>
    <ligand>
        <name>ATP</name>
        <dbReference type="ChEBI" id="CHEBI:30616"/>
    </ligand>
</feature>
<accession>A0A7U7GDH5</accession>
<dbReference type="NCBIfam" id="TIGR00347">
    <property type="entry name" value="bioD"/>
    <property type="match status" value="1"/>
</dbReference>
<comment type="cofactor">
    <cofactor evidence="8">
        <name>Mg(2+)</name>
        <dbReference type="ChEBI" id="CHEBI:18420"/>
    </cofactor>
</comment>
<protein>
    <recommendedName>
        <fullName evidence="8">ATP-dependent dethiobiotin synthetase BioD</fullName>
        <ecNumber evidence="8">6.3.3.3</ecNumber>
    </recommendedName>
    <alternativeName>
        <fullName evidence="8">DTB synthetase</fullName>
        <shortName evidence="8">DTBS</shortName>
    </alternativeName>
    <alternativeName>
        <fullName evidence="8">Dethiobiotin synthase</fullName>
    </alternativeName>
</protein>
<name>A0A7U7GDH5_9GAMM</name>
<dbReference type="PANTHER" id="PTHR43210">
    <property type="entry name" value="DETHIOBIOTIN SYNTHETASE"/>
    <property type="match status" value="1"/>
</dbReference>
<feature type="active site" evidence="8">
    <location>
        <position position="38"/>
    </location>
</feature>
<dbReference type="PANTHER" id="PTHR43210:SF5">
    <property type="entry name" value="DETHIOBIOTIN SYNTHETASE"/>
    <property type="match status" value="1"/>
</dbReference>
<dbReference type="InterPro" id="IPR004472">
    <property type="entry name" value="DTB_synth_BioD"/>
</dbReference>
<dbReference type="PIRSF" id="PIRSF006755">
    <property type="entry name" value="DTB_synth"/>
    <property type="match status" value="1"/>
</dbReference>
<evidence type="ECO:0000256" key="4">
    <source>
        <dbReference type="ARBA" id="ARBA00022741"/>
    </source>
</evidence>
<comment type="subunit">
    <text evidence="8">Homodimer.</text>
</comment>
<keyword evidence="7 8" id="KW-0460">Magnesium</keyword>
<keyword evidence="1 8" id="KW-0963">Cytoplasm</keyword>
<dbReference type="CDD" id="cd03109">
    <property type="entry name" value="DTBS"/>
    <property type="match status" value="1"/>
</dbReference>
<evidence type="ECO:0000256" key="3">
    <source>
        <dbReference type="ARBA" id="ARBA00022723"/>
    </source>
</evidence>
<feature type="binding site" evidence="8">
    <location>
        <position position="17"/>
    </location>
    <ligand>
        <name>Mg(2+)</name>
        <dbReference type="ChEBI" id="CHEBI:18420"/>
    </ligand>
</feature>
<dbReference type="HAMAP" id="MF_00336">
    <property type="entry name" value="BioD"/>
    <property type="match status" value="1"/>
</dbReference>